<dbReference type="GO" id="GO:0005737">
    <property type="term" value="C:cytoplasm"/>
    <property type="evidence" value="ECO:0007669"/>
    <property type="project" value="TreeGrafter"/>
</dbReference>
<evidence type="ECO:0000256" key="6">
    <source>
        <dbReference type="ARBA" id="ARBA00023180"/>
    </source>
</evidence>
<feature type="transmembrane region" description="Helical" evidence="8">
    <location>
        <begin position="7"/>
        <end position="31"/>
    </location>
</feature>
<evidence type="ECO:0000256" key="7">
    <source>
        <dbReference type="SAM" id="MobiDB-lite"/>
    </source>
</evidence>
<dbReference type="GO" id="GO:0016020">
    <property type="term" value="C:membrane"/>
    <property type="evidence" value="ECO:0007669"/>
    <property type="project" value="UniProtKB-SubCell"/>
</dbReference>
<comment type="similarity">
    <text evidence="2">Belongs to the CD36 family.</text>
</comment>
<keyword evidence="3 8" id="KW-0812">Transmembrane</keyword>
<gene>
    <name evidence="9" type="ORF">DEA37_0003402</name>
</gene>
<dbReference type="EMBL" id="QNGE01002015">
    <property type="protein sequence ID" value="KAA3676385.1"/>
    <property type="molecule type" value="Genomic_DNA"/>
</dbReference>
<evidence type="ECO:0000256" key="5">
    <source>
        <dbReference type="ARBA" id="ARBA00023136"/>
    </source>
</evidence>
<reference evidence="9 10" key="1">
    <citation type="journal article" date="2019" name="Gigascience">
        <title>Whole-genome sequence of the oriental lung fluke Paragonimus westermani.</title>
        <authorList>
            <person name="Oey H."/>
            <person name="Zakrzewski M."/>
            <person name="Narain K."/>
            <person name="Devi K.R."/>
            <person name="Agatsuma T."/>
            <person name="Nawaratna S."/>
            <person name="Gobert G.N."/>
            <person name="Jones M.K."/>
            <person name="Ragan M.A."/>
            <person name="McManus D.P."/>
            <person name="Krause L."/>
        </authorList>
    </citation>
    <scope>NUCLEOTIDE SEQUENCE [LARGE SCALE GENOMIC DNA]</scope>
    <source>
        <strain evidence="9 10">IND2009</strain>
    </source>
</reference>
<evidence type="ECO:0000313" key="9">
    <source>
        <dbReference type="EMBL" id="KAA3676385.1"/>
    </source>
</evidence>
<sequence length="493" mass="54975">MEYRSGILITTLVGIVCVAALIVLCILNPVIHDIIDAQVQLKPGSVTFQQWTEPTVPIFLQFYFFNLTNPIEFRSGTKPRLHQVGPFTYQEHRYKRDVVVNQTTSTIEYNDIREYIFVRNLSVGSESEMVVNVNPVYVAVANQISSLPPFAIRIIEMAEKHFGDQLIMQRNVSDWLWGYEDLFLNFLKSYFISVNITRIGLYVDRNNTLDGPIVIDSGTNSRTGLGRILSYHGSPSLSCWTTHSANQINGSDGSVFPPFIQSGEPIDVFAAEICRSIRFTPRGSVFVHGVSGVQYLPLEDTFDSPKENPKNFGFCPRWPTCFETGALDMATCQPGGAPIAVSMPHFTLASRTYQDAVDGLHPSAEFNTTFYIEPVTGVVLHAAKKIQVNINVTQNSKIRELSKVSTVLLPIIFVNESATLDAQLANQLRYSVMLIPMAVRIGMSVVTFLSLLILAAIGCVFIHSRWQRRHLSSPSDHQETEPLLNGHSATLVV</sequence>
<keyword evidence="5 8" id="KW-0472">Membrane</keyword>
<protein>
    <submittedName>
        <fullName evidence="9">Lysosome membrane protein 2</fullName>
    </submittedName>
</protein>
<feature type="transmembrane region" description="Helical" evidence="8">
    <location>
        <begin position="441"/>
        <end position="462"/>
    </location>
</feature>
<evidence type="ECO:0000313" key="10">
    <source>
        <dbReference type="Proteomes" id="UP000324629"/>
    </source>
</evidence>
<feature type="region of interest" description="Disordered" evidence="7">
    <location>
        <begin position="473"/>
        <end position="493"/>
    </location>
</feature>
<dbReference type="PANTHER" id="PTHR11923">
    <property type="entry name" value="SCAVENGER RECEPTOR CLASS B TYPE-1 SR-B1"/>
    <property type="match status" value="1"/>
</dbReference>
<comment type="subcellular location">
    <subcellularLocation>
        <location evidence="1">Membrane</location>
    </subcellularLocation>
</comment>
<dbReference type="Pfam" id="PF01130">
    <property type="entry name" value="CD36"/>
    <property type="match status" value="1"/>
</dbReference>
<comment type="caution">
    <text evidence="9">The sequence shown here is derived from an EMBL/GenBank/DDBJ whole genome shotgun (WGS) entry which is preliminary data.</text>
</comment>
<dbReference type="GO" id="GO:0005044">
    <property type="term" value="F:scavenger receptor activity"/>
    <property type="evidence" value="ECO:0007669"/>
    <property type="project" value="TreeGrafter"/>
</dbReference>
<evidence type="ECO:0000256" key="4">
    <source>
        <dbReference type="ARBA" id="ARBA00022989"/>
    </source>
</evidence>
<proteinExistence type="inferred from homology"/>
<dbReference type="PRINTS" id="PR01609">
    <property type="entry name" value="CD36FAMILY"/>
</dbReference>
<evidence type="ECO:0000256" key="2">
    <source>
        <dbReference type="ARBA" id="ARBA00010532"/>
    </source>
</evidence>
<dbReference type="Proteomes" id="UP000324629">
    <property type="component" value="Unassembled WGS sequence"/>
</dbReference>
<keyword evidence="6" id="KW-0325">Glycoprotein</keyword>
<evidence type="ECO:0000256" key="1">
    <source>
        <dbReference type="ARBA" id="ARBA00004370"/>
    </source>
</evidence>
<accession>A0A5J4NLB0</accession>
<dbReference type="PANTHER" id="PTHR11923:SF51">
    <property type="entry name" value="LYSOSOME MEMBRANE PROTEIN 2"/>
    <property type="match status" value="1"/>
</dbReference>
<dbReference type="InterPro" id="IPR002159">
    <property type="entry name" value="CD36_fam"/>
</dbReference>
<organism evidence="9 10">
    <name type="scientific">Paragonimus westermani</name>
    <dbReference type="NCBI Taxonomy" id="34504"/>
    <lineage>
        <taxon>Eukaryota</taxon>
        <taxon>Metazoa</taxon>
        <taxon>Spiralia</taxon>
        <taxon>Lophotrochozoa</taxon>
        <taxon>Platyhelminthes</taxon>
        <taxon>Trematoda</taxon>
        <taxon>Digenea</taxon>
        <taxon>Plagiorchiida</taxon>
        <taxon>Troglotremata</taxon>
        <taxon>Troglotrematidae</taxon>
        <taxon>Paragonimus</taxon>
    </lineage>
</organism>
<keyword evidence="10" id="KW-1185">Reference proteome</keyword>
<keyword evidence="4 8" id="KW-1133">Transmembrane helix</keyword>
<evidence type="ECO:0000256" key="3">
    <source>
        <dbReference type="ARBA" id="ARBA00022692"/>
    </source>
</evidence>
<evidence type="ECO:0000256" key="8">
    <source>
        <dbReference type="SAM" id="Phobius"/>
    </source>
</evidence>
<name>A0A5J4NLB0_9TREM</name>
<dbReference type="AlphaFoldDB" id="A0A5J4NLB0"/>